<dbReference type="EMBL" id="JAAGWB010000043">
    <property type="protein sequence ID" value="NEN52296.1"/>
    <property type="molecule type" value="Genomic_DNA"/>
</dbReference>
<reference evidence="3 5" key="2">
    <citation type="submission" date="2020-02" db="EMBL/GenBank/DDBJ databases">
        <title>The WGS of Modestobacter muralis DSM 100205.</title>
        <authorList>
            <person name="Jiang Z."/>
        </authorList>
    </citation>
    <scope>NUCLEOTIDE SEQUENCE [LARGE SCALE GENOMIC DNA]</scope>
    <source>
        <strain evidence="3 5">DSM 100205</strain>
    </source>
</reference>
<dbReference type="InterPro" id="IPR011059">
    <property type="entry name" value="Metal-dep_hydrolase_composite"/>
</dbReference>
<dbReference type="RefSeq" id="WP_163611967.1">
    <property type="nucleotide sequence ID" value="NZ_JAAGWB010000043.1"/>
</dbReference>
<name>A0A6P0HBP7_9ACTN</name>
<dbReference type="InterPro" id="IPR013108">
    <property type="entry name" value="Amidohydro_3"/>
</dbReference>
<dbReference type="AlphaFoldDB" id="A0A6P0HBP7"/>
<keyword evidence="4" id="KW-1185">Reference proteome</keyword>
<dbReference type="Gene3D" id="3.10.310.70">
    <property type="match status" value="1"/>
</dbReference>
<dbReference type="PANTHER" id="PTHR22642:SF2">
    <property type="entry name" value="PROTEIN LONG AFTER FAR-RED 3"/>
    <property type="match status" value="1"/>
</dbReference>
<dbReference type="Pfam" id="PF07969">
    <property type="entry name" value="Amidohydro_3"/>
    <property type="match status" value="1"/>
</dbReference>
<dbReference type="PANTHER" id="PTHR22642">
    <property type="entry name" value="IMIDAZOLONEPROPIONASE"/>
    <property type="match status" value="1"/>
</dbReference>
<dbReference type="GO" id="GO:0016810">
    <property type="term" value="F:hydrolase activity, acting on carbon-nitrogen (but not peptide) bonds"/>
    <property type="evidence" value="ECO:0007669"/>
    <property type="project" value="InterPro"/>
</dbReference>
<proteinExistence type="predicted"/>
<dbReference type="InterPro" id="IPR033932">
    <property type="entry name" value="YtcJ-like"/>
</dbReference>
<dbReference type="Gene3D" id="3.20.20.140">
    <property type="entry name" value="Metal-dependent hydrolases"/>
    <property type="match status" value="1"/>
</dbReference>
<sequence length="505" mass="51778">MSGLLVTDVTVGDRPGRAVHVEAGRISWLGDAADAPAADRVLDGAGALLTPAFVDAHVHATATGLALTGLDLHAAASLRDAVALLARQTAAAPTGTVLGTGWDETDWPEGRGLTRADLDAVVGDRPAYLARVDVHSATVSTALLDRVPGITQLAGYSPDGRLRLDAHSAARNAAYGSVPADQRRSAQRAALAAAAALGIGTVHEMAGPEVSSATDLAELLELVAGTPGPRVVGYWGELSERGGLDVVRELGLTGAGGDLFCDGALGSHTAALSQPYTDRPETSGSLRFELGSLVEHVRACTAAGLQAGFHCIGDAAVDQVLDAVAAVVEELGRDAVRACRHRLEHVEMVGDAAIDRMRRFGMVASVQPAFDATWGGPSRMYAERLGADRAAGVNPLADLVDADVTVALGSDAPVTPLDPWGGVHAAVDHTTRSSGMRPFDAFDAATHGGWAAARSEHPEGPLAVGAPADLALWSTGSTLSAVLAERARPVCRHLLVAGEPLLPGA</sequence>
<dbReference type="Gene3D" id="2.30.40.10">
    <property type="entry name" value="Urease, subunit C, domain 1"/>
    <property type="match status" value="1"/>
</dbReference>
<evidence type="ECO:0000313" key="2">
    <source>
        <dbReference type="EMBL" id="NEK95408.1"/>
    </source>
</evidence>
<protein>
    <submittedName>
        <fullName evidence="3">Amidohydrolase</fullName>
    </submittedName>
</protein>
<accession>A0A6P0HBP7</accession>
<dbReference type="Proteomes" id="UP000471152">
    <property type="component" value="Unassembled WGS sequence"/>
</dbReference>
<dbReference type="Proteomes" id="UP000468828">
    <property type="component" value="Unassembled WGS sequence"/>
</dbReference>
<feature type="domain" description="Amidohydrolase 3" evidence="1">
    <location>
        <begin position="41"/>
        <end position="500"/>
    </location>
</feature>
<reference evidence="2 4" key="1">
    <citation type="submission" date="2020-01" db="EMBL/GenBank/DDBJ databases">
        <title>the WGS Modestobacter muralis CPCC 204518.</title>
        <authorList>
            <person name="Jiang Z."/>
        </authorList>
    </citation>
    <scope>NUCLEOTIDE SEQUENCE [LARGE SCALE GENOMIC DNA]</scope>
    <source>
        <strain evidence="2 4">DSM 100205</strain>
    </source>
</reference>
<dbReference type="EMBL" id="JAAGWH010000041">
    <property type="protein sequence ID" value="NEK95408.1"/>
    <property type="molecule type" value="Genomic_DNA"/>
</dbReference>
<evidence type="ECO:0000313" key="3">
    <source>
        <dbReference type="EMBL" id="NEN52296.1"/>
    </source>
</evidence>
<dbReference type="CDD" id="cd01300">
    <property type="entry name" value="YtcJ_like"/>
    <property type="match status" value="1"/>
</dbReference>
<evidence type="ECO:0000313" key="5">
    <source>
        <dbReference type="Proteomes" id="UP000471152"/>
    </source>
</evidence>
<dbReference type="InterPro" id="IPR032466">
    <property type="entry name" value="Metal_Hydrolase"/>
</dbReference>
<keyword evidence="3" id="KW-0378">Hydrolase</keyword>
<evidence type="ECO:0000259" key="1">
    <source>
        <dbReference type="Pfam" id="PF07969"/>
    </source>
</evidence>
<comment type="caution">
    <text evidence="3">The sequence shown here is derived from an EMBL/GenBank/DDBJ whole genome shotgun (WGS) entry which is preliminary data.</text>
</comment>
<gene>
    <name evidence="3" type="ORF">G3R41_15370</name>
    <name evidence="2" type="ORF">GCU67_14720</name>
</gene>
<dbReference type="SUPFAM" id="SSF51338">
    <property type="entry name" value="Composite domain of metallo-dependent hydrolases"/>
    <property type="match status" value="1"/>
</dbReference>
<dbReference type="SUPFAM" id="SSF51556">
    <property type="entry name" value="Metallo-dependent hydrolases"/>
    <property type="match status" value="1"/>
</dbReference>
<organism evidence="3 5">
    <name type="scientific">Modestobacter muralis</name>
    <dbReference type="NCBI Taxonomy" id="1608614"/>
    <lineage>
        <taxon>Bacteria</taxon>
        <taxon>Bacillati</taxon>
        <taxon>Actinomycetota</taxon>
        <taxon>Actinomycetes</taxon>
        <taxon>Geodermatophilales</taxon>
        <taxon>Geodermatophilaceae</taxon>
        <taxon>Modestobacter</taxon>
    </lineage>
</organism>
<evidence type="ECO:0000313" key="4">
    <source>
        <dbReference type="Proteomes" id="UP000468828"/>
    </source>
</evidence>